<dbReference type="InterPro" id="IPR019734">
    <property type="entry name" value="TPR_rpt"/>
</dbReference>
<sequence length="200" mass="21966">MSNPIQPIDTIAPATGAEQKENKSQAQLDFEEGRGYVERGEATMAAVSLHNALRGFEQAGDQVGIANASNQLGHVCLLQKQYDKAVLHYRRAWDICQEQGDGMSLLTLSRQFVEVHKGKGDYRAALDQCLDLLDSYQRNNNPKGSVEMLEQMADIYILAKEPGKAADALRTAASIHANFGHSNIAEGLRRRANELAAQVE</sequence>
<evidence type="ECO:0008006" key="3">
    <source>
        <dbReference type="Google" id="ProtNLM"/>
    </source>
</evidence>
<dbReference type="RefSeq" id="WP_284153203.1">
    <property type="nucleotide sequence ID" value="NZ_AP025516.1"/>
</dbReference>
<dbReference type="InterPro" id="IPR011990">
    <property type="entry name" value="TPR-like_helical_dom_sf"/>
</dbReference>
<dbReference type="Proteomes" id="UP000830055">
    <property type="component" value="Chromosome"/>
</dbReference>
<protein>
    <recommendedName>
        <fullName evidence="3">Tetratricopeptide repeat protein</fullName>
    </recommendedName>
</protein>
<dbReference type="SUPFAM" id="SSF48452">
    <property type="entry name" value="TPR-like"/>
    <property type="match status" value="1"/>
</dbReference>
<evidence type="ECO:0000313" key="2">
    <source>
        <dbReference type="Proteomes" id="UP000830055"/>
    </source>
</evidence>
<dbReference type="Gene3D" id="1.25.40.10">
    <property type="entry name" value="Tetratricopeptide repeat domain"/>
    <property type="match status" value="2"/>
</dbReference>
<reference evidence="1 2" key="1">
    <citation type="submission" date="2022-01" db="EMBL/GenBank/DDBJ databases">
        <title>Desulfofustis limnae sp. nov., a novel mesophilic sulfate-reducing bacterium isolated from marsh soil.</title>
        <authorList>
            <person name="Watanabe M."/>
            <person name="Takahashi A."/>
            <person name="Kojima H."/>
            <person name="Fukui M."/>
        </authorList>
    </citation>
    <scope>NUCLEOTIDE SEQUENCE [LARGE SCALE GENOMIC DNA]</scope>
    <source>
        <strain evidence="1 2">PPLL</strain>
    </source>
</reference>
<accession>A0ABM7W5C0</accession>
<organism evidence="1 2">
    <name type="scientific">Desulfofustis limnaeus</name>
    <dbReference type="NCBI Taxonomy" id="2740163"/>
    <lineage>
        <taxon>Bacteria</taxon>
        <taxon>Pseudomonadati</taxon>
        <taxon>Thermodesulfobacteriota</taxon>
        <taxon>Desulfobulbia</taxon>
        <taxon>Desulfobulbales</taxon>
        <taxon>Desulfocapsaceae</taxon>
        <taxon>Desulfofustis</taxon>
    </lineage>
</organism>
<dbReference type="EMBL" id="AP025516">
    <property type="protein sequence ID" value="BDD86106.1"/>
    <property type="molecule type" value="Genomic_DNA"/>
</dbReference>
<evidence type="ECO:0000313" key="1">
    <source>
        <dbReference type="EMBL" id="BDD86106.1"/>
    </source>
</evidence>
<gene>
    <name evidence="1" type="ORF">DPPLL_04710</name>
</gene>
<dbReference type="SMART" id="SM00028">
    <property type="entry name" value="TPR"/>
    <property type="match status" value="2"/>
</dbReference>
<name>A0ABM7W5C0_9BACT</name>
<keyword evidence="2" id="KW-1185">Reference proteome</keyword>
<proteinExistence type="predicted"/>